<organism evidence="1 2">
    <name type="scientific">Cereibacter johrii</name>
    <dbReference type="NCBI Taxonomy" id="445629"/>
    <lineage>
        <taxon>Bacteria</taxon>
        <taxon>Pseudomonadati</taxon>
        <taxon>Pseudomonadota</taxon>
        <taxon>Alphaproteobacteria</taxon>
        <taxon>Rhodobacterales</taxon>
        <taxon>Paracoccaceae</taxon>
        <taxon>Cereibacter</taxon>
    </lineage>
</organism>
<protein>
    <submittedName>
        <fullName evidence="1">Uncharacterized protein</fullName>
    </submittedName>
</protein>
<sequence length="67" mass="7169">MSYGVGVPAGNGTTAQALHRARAKALRVFPPLAPQEPAARPRRRGVTAGLCAIGRGRILQLVRRLIR</sequence>
<keyword evidence="2" id="KW-1185">Reference proteome</keyword>
<dbReference type="Proteomes" id="UP000240800">
    <property type="component" value="Unassembled WGS sequence"/>
</dbReference>
<evidence type="ECO:0000313" key="2">
    <source>
        <dbReference type="Proteomes" id="UP000240800"/>
    </source>
</evidence>
<name>A0ABX5J5E6_9RHOB</name>
<reference evidence="1 2" key="1">
    <citation type="submission" date="2018-04" db="EMBL/GenBank/DDBJ databases">
        <title>Genomic Encyclopedia of Type Strains, Phase III (KMG-III): the genomes of soil and plant-associated and newly described type strains.</title>
        <authorList>
            <person name="Whitman W."/>
        </authorList>
    </citation>
    <scope>NUCLEOTIDE SEQUENCE [LARGE SCALE GENOMIC DNA]</scope>
    <source>
        <strain evidence="1 2">JA192</strain>
    </source>
</reference>
<accession>A0ABX5J5E6</accession>
<comment type="caution">
    <text evidence="1">The sequence shown here is derived from an EMBL/GenBank/DDBJ whole genome shotgun (WGS) entry which is preliminary data.</text>
</comment>
<dbReference type="EMBL" id="PZZW01000004">
    <property type="protein sequence ID" value="PTM78139.1"/>
    <property type="molecule type" value="Genomic_DNA"/>
</dbReference>
<gene>
    <name evidence="1" type="ORF">C8J29_10494</name>
</gene>
<evidence type="ECO:0000313" key="1">
    <source>
        <dbReference type="EMBL" id="PTM78139.1"/>
    </source>
</evidence>
<proteinExistence type="predicted"/>